<dbReference type="NCBIfam" id="NF004469">
    <property type="entry name" value="PRK05800.1"/>
    <property type="match status" value="1"/>
</dbReference>
<dbReference type="EC" id="2.7.1.156" evidence="8"/>
<dbReference type="SUPFAM" id="SSF52540">
    <property type="entry name" value="P-loop containing nucleoside triphosphate hydrolases"/>
    <property type="match status" value="1"/>
</dbReference>
<evidence type="ECO:0000256" key="18">
    <source>
        <dbReference type="PIRSR" id="PIRSR006135-1"/>
    </source>
</evidence>
<evidence type="ECO:0000256" key="6">
    <source>
        <dbReference type="ARBA" id="ARBA00005159"/>
    </source>
</evidence>
<comment type="caution">
    <text evidence="20">The sequence shown here is derived from an EMBL/GenBank/DDBJ whole genome shotgun (WGS) entry which is preliminary data.</text>
</comment>
<dbReference type="RefSeq" id="WP_108686428.1">
    <property type="nucleotide sequence ID" value="NZ_QCYK01000001.1"/>
</dbReference>
<keyword evidence="14" id="KW-0067">ATP-binding</keyword>
<keyword evidence="21" id="KW-1185">Reference proteome</keyword>
<evidence type="ECO:0000256" key="12">
    <source>
        <dbReference type="ARBA" id="ARBA00022741"/>
    </source>
</evidence>
<gene>
    <name evidence="20" type="ORF">DCC81_01090</name>
</gene>
<evidence type="ECO:0000256" key="14">
    <source>
        <dbReference type="ARBA" id="ARBA00022840"/>
    </source>
</evidence>
<proteinExistence type="inferred from homology"/>
<dbReference type="UniPathway" id="UPA00148">
    <property type="reaction ID" value="UER00236"/>
</dbReference>
<dbReference type="PIRSF" id="PIRSF006135">
    <property type="entry name" value="CobU"/>
    <property type="match status" value="1"/>
</dbReference>
<dbReference type="GO" id="GO:0008820">
    <property type="term" value="F:cobinamide phosphate guanylyltransferase activity"/>
    <property type="evidence" value="ECO:0007669"/>
    <property type="project" value="UniProtKB-EC"/>
</dbReference>
<keyword evidence="13 20" id="KW-0418">Kinase</keyword>
<keyword evidence="15 19" id="KW-0342">GTP-binding</keyword>
<comment type="pathway">
    <text evidence="6">Cofactor biosynthesis; adenosylcobalamin biosynthesis; adenosylcobalamin from cob(II)yrinate a,c-diamide: step 5/7.</text>
</comment>
<dbReference type="Proteomes" id="UP000244450">
    <property type="component" value="Unassembled WGS sequence"/>
</dbReference>
<protein>
    <recommendedName>
        <fullName evidence="16">Adenosylcobinamide kinase</fullName>
        <ecNumber evidence="8">2.7.1.156</ecNumber>
        <ecNumber evidence="9">2.7.7.62</ecNumber>
    </recommendedName>
    <alternativeName>
        <fullName evidence="17">Adenosylcobinamide-phosphate guanylyltransferase</fullName>
    </alternativeName>
</protein>
<comment type="catalytic activity">
    <reaction evidence="3">
        <text>adenosylcob(III)inamide + GTP = adenosylcob(III)inamide phosphate + GDP + H(+)</text>
        <dbReference type="Rhea" id="RHEA:15765"/>
        <dbReference type="ChEBI" id="CHEBI:2480"/>
        <dbReference type="ChEBI" id="CHEBI:15378"/>
        <dbReference type="ChEBI" id="CHEBI:37565"/>
        <dbReference type="ChEBI" id="CHEBI:58189"/>
        <dbReference type="ChEBI" id="CHEBI:58502"/>
        <dbReference type="EC" id="2.7.1.156"/>
    </reaction>
</comment>
<reference evidence="20 21" key="1">
    <citation type="submission" date="2018-04" db="EMBL/GenBank/DDBJ databases">
        <title>Chitinophaga fuyangensis sp. nov., isolated from soil in a chemical factory.</title>
        <authorList>
            <person name="Chen K."/>
        </authorList>
    </citation>
    <scope>NUCLEOTIDE SEQUENCE [LARGE SCALE GENOMIC DNA]</scope>
    <source>
        <strain evidence="20 21">LY-1</strain>
    </source>
</reference>
<feature type="binding site" evidence="19">
    <location>
        <begin position="32"/>
        <end position="34"/>
    </location>
    <ligand>
        <name>GTP</name>
        <dbReference type="ChEBI" id="CHEBI:37565"/>
    </ligand>
</feature>
<comment type="pathway">
    <text evidence="5">Cofactor biosynthesis; adenosylcobalamin biosynthesis; adenosylcobalamin from cob(II)yrinate a,c-diamide: step 6/7.</text>
</comment>
<comment type="catalytic activity">
    <reaction evidence="2">
        <text>adenosylcob(III)inamide phosphate + GTP + H(+) = adenosylcob(III)inamide-GDP + diphosphate</text>
        <dbReference type="Rhea" id="RHEA:22712"/>
        <dbReference type="ChEBI" id="CHEBI:15378"/>
        <dbReference type="ChEBI" id="CHEBI:33019"/>
        <dbReference type="ChEBI" id="CHEBI:37565"/>
        <dbReference type="ChEBI" id="CHEBI:58502"/>
        <dbReference type="ChEBI" id="CHEBI:60487"/>
        <dbReference type="EC" id="2.7.7.62"/>
    </reaction>
</comment>
<comment type="similarity">
    <text evidence="7">Belongs to the CobU/CobP family.</text>
</comment>
<dbReference type="EMBL" id="QCYK01000001">
    <property type="protein sequence ID" value="PUZ29790.1"/>
    <property type="molecule type" value="Genomic_DNA"/>
</dbReference>
<evidence type="ECO:0000256" key="17">
    <source>
        <dbReference type="ARBA" id="ARBA00030571"/>
    </source>
</evidence>
<dbReference type="GO" id="GO:0043752">
    <property type="term" value="F:adenosylcobinamide kinase activity"/>
    <property type="evidence" value="ECO:0007669"/>
    <property type="project" value="UniProtKB-EC"/>
</dbReference>
<evidence type="ECO:0000256" key="11">
    <source>
        <dbReference type="ARBA" id="ARBA00022679"/>
    </source>
</evidence>
<dbReference type="InterPro" id="IPR003203">
    <property type="entry name" value="CobU/CobP"/>
</dbReference>
<dbReference type="GO" id="GO:0009236">
    <property type="term" value="P:cobalamin biosynthetic process"/>
    <property type="evidence" value="ECO:0007669"/>
    <property type="project" value="UniProtKB-UniPathway"/>
</dbReference>
<feature type="binding site" evidence="19">
    <location>
        <begin position="7"/>
        <end position="14"/>
    </location>
    <ligand>
        <name>GTP</name>
        <dbReference type="ChEBI" id="CHEBI:37565"/>
    </ligand>
</feature>
<evidence type="ECO:0000256" key="8">
    <source>
        <dbReference type="ARBA" id="ARBA00012016"/>
    </source>
</evidence>
<comment type="function">
    <text evidence="4">Catalyzes ATP-dependent phosphorylation of adenosylcobinamide and addition of GMP to adenosylcobinamide phosphate.</text>
</comment>
<dbReference type="Gene3D" id="3.40.50.300">
    <property type="entry name" value="P-loop containing nucleotide triphosphate hydrolases"/>
    <property type="match status" value="1"/>
</dbReference>
<dbReference type="AlphaFoldDB" id="A0A2T7BQ66"/>
<dbReference type="OrthoDB" id="9799422at2"/>
<dbReference type="EC" id="2.7.7.62" evidence="9"/>
<evidence type="ECO:0000256" key="1">
    <source>
        <dbReference type="ARBA" id="ARBA00000312"/>
    </source>
</evidence>
<evidence type="ECO:0000313" key="20">
    <source>
        <dbReference type="EMBL" id="PUZ29790.1"/>
    </source>
</evidence>
<evidence type="ECO:0000313" key="21">
    <source>
        <dbReference type="Proteomes" id="UP000244450"/>
    </source>
</evidence>
<sequence>MLYLITGGARSGKSRYAQDLALQLSPTPVYVATARIWDQDFEQRVRYHQQERGPEWTSYEEQERVSALPIQGKAVVIDCITLWLTNFFVKHQYDTSLALQAIKEEILAIHKMEGHFIFVTNEIGMGVHAESEAGRKFTDLQGWTNQFIARLADKVVLMVSGLPMTIK</sequence>
<keyword evidence="12 19" id="KW-0547">Nucleotide-binding</keyword>
<evidence type="ECO:0000256" key="10">
    <source>
        <dbReference type="ARBA" id="ARBA00022573"/>
    </source>
</evidence>
<evidence type="ECO:0000256" key="7">
    <source>
        <dbReference type="ARBA" id="ARBA00007490"/>
    </source>
</evidence>
<keyword evidence="20" id="KW-0548">Nucleotidyltransferase</keyword>
<organism evidence="20 21">
    <name type="scientific">Chitinophaga parva</name>
    <dbReference type="NCBI Taxonomy" id="2169414"/>
    <lineage>
        <taxon>Bacteria</taxon>
        <taxon>Pseudomonadati</taxon>
        <taxon>Bacteroidota</taxon>
        <taxon>Chitinophagia</taxon>
        <taxon>Chitinophagales</taxon>
        <taxon>Chitinophagaceae</taxon>
        <taxon>Chitinophaga</taxon>
    </lineage>
</organism>
<feature type="active site" description="GMP-histidine intermediate" evidence="18">
    <location>
        <position position="48"/>
    </location>
</feature>
<dbReference type="GO" id="GO:0005525">
    <property type="term" value="F:GTP binding"/>
    <property type="evidence" value="ECO:0007669"/>
    <property type="project" value="UniProtKB-KW"/>
</dbReference>
<dbReference type="InterPro" id="IPR027417">
    <property type="entry name" value="P-loop_NTPase"/>
</dbReference>
<feature type="binding site" evidence="19">
    <location>
        <position position="60"/>
    </location>
    <ligand>
        <name>GTP</name>
        <dbReference type="ChEBI" id="CHEBI:37565"/>
    </ligand>
</feature>
<dbReference type="PANTHER" id="PTHR34848">
    <property type="match status" value="1"/>
</dbReference>
<feature type="binding site" evidence="19">
    <location>
        <position position="78"/>
    </location>
    <ligand>
        <name>GTP</name>
        <dbReference type="ChEBI" id="CHEBI:37565"/>
    </ligand>
</feature>
<accession>A0A2T7BQ66</accession>
<evidence type="ECO:0000256" key="15">
    <source>
        <dbReference type="ARBA" id="ARBA00023134"/>
    </source>
</evidence>
<name>A0A2T7BQ66_9BACT</name>
<dbReference type="Pfam" id="PF02283">
    <property type="entry name" value="CobU"/>
    <property type="match status" value="1"/>
</dbReference>
<evidence type="ECO:0000256" key="19">
    <source>
        <dbReference type="PIRSR" id="PIRSR006135-2"/>
    </source>
</evidence>
<keyword evidence="10" id="KW-0169">Cobalamin biosynthesis</keyword>
<evidence type="ECO:0000256" key="13">
    <source>
        <dbReference type="ARBA" id="ARBA00022777"/>
    </source>
</evidence>
<evidence type="ECO:0000256" key="5">
    <source>
        <dbReference type="ARBA" id="ARBA00004692"/>
    </source>
</evidence>
<dbReference type="GO" id="GO:0005524">
    <property type="term" value="F:ATP binding"/>
    <property type="evidence" value="ECO:0007669"/>
    <property type="project" value="UniProtKB-KW"/>
</dbReference>
<keyword evidence="11 20" id="KW-0808">Transferase</keyword>
<dbReference type="PANTHER" id="PTHR34848:SF1">
    <property type="entry name" value="BIFUNCTIONAL ADENOSYLCOBALAMIN BIOSYNTHESIS PROTEIN COBU"/>
    <property type="match status" value="1"/>
</dbReference>
<evidence type="ECO:0000256" key="9">
    <source>
        <dbReference type="ARBA" id="ARBA00012523"/>
    </source>
</evidence>
<evidence type="ECO:0000256" key="4">
    <source>
        <dbReference type="ARBA" id="ARBA00003889"/>
    </source>
</evidence>
<evidence type="ECO:0000256" key="3">
    <source>
        <dbReference type="ARBA" id="ARBA00001522"/>
    </source>
</evidence>
<comment type="catalytic activity">
    <reaction evidence="1">
        <text>adenosylcob(III)inamide + ATP = adenosylcob(III)inamide phosphate + ADP + H(+)</text>
        <dbReference type="Rhea" id="RHEA:15769"/>
        <dbReference type="ChEBI" id="CHEBI:2480"/>
        <dbReference type="ChEBI" id="CHEBI:15378"/>
        <dbReference type="ChEBI" id="CHEBI:30616"/>
        <dbReference type="ChEBI" id="CHEBI:58502"/>
        <dbReference type="ChEBI" id="CHEBI:456216"/>
        <dbReference type="EC" id="2.7.1.156"/>
    </reaction>
</comment>
<evidence type="ECO:0000256" key="2">
    <source>
        <dbReference type="ARBA" id="ARBA00000711"/>
    </source>
</evidence>
<dbReference type="CDD" id="cd00544">
    <property type="entry name" value="CobU"/>
    <property type="match status" value="1"/>
</dbReference>
<evidence type="ECO:0000256" key="16">
    <source>
        <dbReference type="ARBA" id="ARBA00029570"/>
    </source>
</evidence>